<evidence type="ECO:0000313" key="7">
    <source>
        <dbReference type="EMBL" id="CAK7210803.1"/>
    </source>
</evidence>
<feature type="region of interest" description="Disordered" evidence="6">
    <location>
        <begin position="637"/>
        <end position="663"/>
    </location>
</feature>
<feature type="region of interest" description="Disordered" evidence="6">
    <location>
        <begin position="1"/>
        <end position="64"/>
    </location>
</feature>
<name>A0ABP0AU78_9PEZI</name>
<dbReference type="InterPro" id="IPR051089">
    <property type="entry name" value="prtT"/>
</dbReference>
<sequence length="754" mass="82161">MLNIIGEVTRRAGQSPASRSPMNSQAQSFPTPAQSTPGQHSSQSGQSQSGQSQTQSPSAPVSTQACARRTNKACTNCARIKCKCIPRAGLDPSARYGCERCHRLGKTCEPSVAVVPAARKVRTTTTAPRAKVSTSRSARLEAKLNDLVDLLKATHATPTNTTTPSGATDAAPAPQDVEDDDDSSDDAEGDDDDESPQSMITGATTVTSSTTVDDLLPHEAEACLRRFTEDMLPLAPFVLLTGPDCTVRRLQQDFPFLWRCIEAAAAVHPAHRIRAAAAARKAIVRRVVEHGERSLDVLLGLLTFVTWVHLSTKDRFHRNFATVASQLAVCVAWDLGLTMPPLLEPTTQSQRFVPVVQIPGLPASMWKTQRSMEERRAVLGVYLVTAVTSQMFRSADGLRWSPYLEQVLGEVEASSQEPQDKTLTRQVRIQLLINEVRYASTGGSGGMAGGSGGNGGGCATGPTGSMYRSFGSGQTQLPGLYMESLRRQLDDIVGVVDGTSPAFENFTTHNLYHFAILAIHESVLSRKPGTRNNPGLSSVWLPDLQRFEIYQRCLASVHAWFERLFAWPLSFYHCLPSGTYLQMFYVLVCLHKLTTLKDPAWNVEAVRGVMDLFPTIDRILGMCHELREMMAQQVAQSPGSTGTNVNTPATATTSTSASRSGGSIIEQDDHDPILVAIRKFSTLKVIWQNEMVAQEREKQEAAAAHATGPLLVDGQPVADVDLDTPMETDFFSNYSLDVLNYFHAMPDMADLSWP</sequence>
<keyword evidence="2" id="KW-0805">Transcription regulation</keyword>
<feature type="compositionally biased region" description="Low complexity" evidence="6">
    <location>
        <begin position="155"/>
        <end position="175"/>
    </location>
</feature>
<evidence type="ECO:0000313" key="8">
    <source>
        <dbReference type="Proteomes" id="UP001642406"/>
    </source>
</evidence>
<keyword evidence="4" id="KW-0804">Transcription</keyword>
<evidence type="ECO:0000256" key="6">
    <source>
        <dbReference type="SAM" id="MobiDB-lite"/>
    </source>
</evidence>
<evidence type="ECO:0008006" key="9">
    <source>
        <dbReference type="Google" id="ProtNLM"/>
    </source>
</evidence>
<evidence type="ECO:0000256" key="1">
    <source>
        <dbReference type="ARBA" id="ARBA00004123"/>
    </source>
</evidence>
<keyword evidence="8" id="KW-1185">Reference proteome</keyword>
<proteinExistence type="predicted"/>
<evidence type="ECO:0000256" key="3">
    <source>
        <dbReference type="ARBA" id="ARBA00023125"/>
    </source>
</evidence>
<dbReference type="PANTHER" id="PTHR31845:SF32">
    <property type="entry name" value="MISCELLANEOUS ZN(II)2CYS6 TRANSCRIPTION FACTOR (EUROFUNG)-RELATED"/>
    <property type="match status" value="1"/>
</dbReference>
<protein>
    <recommendedName>
        <fullName evidence="9">Zn(2)-C6 fungal-type domain-containing protein</fullName>
    </recommendedName>
</protein>
<comment type="subcellular location">
    <subcellularLocation>
        <location evidence="1">Nucleus</location>
    </subcellularLocation>
</comment>
<evidence type="ECO:0000256" key="2">
    <source>
        <dbReference type="ARBA" id="ARBA00023015"/>
    </source>
</evidence>
<organism evidence="7 8">
    <name type="scientific">Sporothrix bragantina</name>
    <dbReference type="NCBI Taxonomy" id="671064"/>
    <lineage>
        <taxon>Eukaryota</taxon>
        <taxon>Fungi</taxon>
        <taxon>Dikarya</taxon>
        <taxon>Ascomycota</taxon>
        <taxon>Pezizomycotina</taxon>
        <taxon>Sordariomycetes</taxon>
        <taxon>Sordariomycetidae</taxon>
        <taxon>Ophiostomatales</taxon>
        <taxon>Ophiostomataceae</taxon>
        <taxon>Sporothrix</taxon>
    </lineage>
</organism>
<gene>
    <name evidence="7" type="ORF">SBRCBS47491_000902</name>
</gene>
<accession>A0ABP0AU78</accession>
<dbReference type="EMBL" id="CAWUHC010000005">
    <property type="protein sequence ID" value="CAK7210803.1"/>
    <property type="molecule type" value="Genomic_DNA"/>
</dbReference>
<evidence type="ECO:0000256" key="4">
    <source>
        <dbReference type="ARBA" id="ARBA00023163"/>
    </source>
</evidence>
<dbReference type="PANTHER" id="PTHR31845">
    <property type="entry name" value="FINGER DOMAIN PROTEIN, PUTATIVE-RELATED"/>
    <property type="match status" value="1"/>
</dbReference>
<dbReference type="Proteomes" id="UP001642406">
    <property type="component" value="Unassembled WGS sequence"/>
</dbReference>
<keyword evidence="3" id="KW-0238">DNA-binding</keyword>
<reference evidence="7 8" key="1">
    <citation type="submission" date="2024-01" db="EMBL/GenBank/DDBJ databases">
        <authorList>
            <person name="Allen C."/>
            <person name="Tagirdzhanova G."/>
        </authorList>
    </citation>
    <scope>NUCLEOTIDE SEQUENCE [LARGE SCALE GENOMIC DNA]</scope>
</reference>
<keyword evidence="5" id="KW-0539">Nucleus</keyword>
<feature type="region of interest" description="Disordered" evidence="6">
    <location>
        <begin position="155"/>
        <end position="212"/>
    </location>
</feature>
<feature type="compositionally biased region" description="Polar residues" evidence="6">
    <location>
        <begin position="15"/>
        <end position="33"/>
    </location>
</feature>
<evidence type="ECO:0000256" key="5">
    <source>
        <dbReference type="ARBA" id="ARBA00023242"/>
    </source>
</evidence>
<feature type="compositionally biased region" description="Low complexity" evidence="6">
    <location>
        <begin position="641"/>
        <end position="663"/>
    </location>
</feature>
<comment type="caution">
    <text evidence="7">The sequence shown here is derived from an EMBL/GenBank/DDBJ whole genome shotgun (WGS) entry which is preliminary data.</text>
</comment>
<feature type="compositionally biased region" description="Low complexity" evidence="6">
    <location>
        <begin position="34"/>
        <end position="58"/>
    </location>
</feature>
<feature type="compositionally biased region" description="Acidic residues" evidence="6">
    <location>
        <begin position="176"/>
        <end position="195"/>
    </location>
</feature>